<dbReference type="EMBL" id="AP022853">
    <property type="protein sequence ID" value="BCB26502.1"/>
    <property type="molecule type" value="Genomic_DNA"/>
</dbReference>
<feature type="transmembrane region" description="Helical" evidence="13">
    <location>
        <begin position="89"/>
        <end position="107"/>
    </location>
</feature>
<keyword evidence="16" id="KW-1185">Reference proteome</keyword>
<proteinExistence type="inferred from homology"/>
<evidence type="ECO:0000313" key="16">
    <source>
        <dbReference type="Proteomes" id="UP000502260"/>
    </source>
</evidence>
<evidence type="ECO:0000256" key="12">
    <source>
        <dbReference type="ARBA" id="ARBA00037975"/>
    </source>
</evidence>
<dbReference type="GO" id="GO:0005886">
    <property type="term" value="C:plasma membrane"/>
    <property type="evidence" value="ECO:0007669"/>
    <property type="project" value="UniProtKB-SubCell"/>
</dbReference>
<dbReference type="Proteomes" id="UP000502260">
    <property type="component" value="Chromosome"/>
</dbReference>
<keyword evidence="4" id="KW-1003">Cell membrane</keyword>
<dbReference type="GO" id="GO:0046872">
    <property type="term" value="F:metal ion binding"/>
    <property type="evidence" value="ECO:0007669"/>
    <property type="project" value="UniProtKB-KW"/>
</dbReference>
<keyword evidence="10" id="KW-0408">Iron</keyword>
<dbReference type="KEGG" id="slac:SKTS_13880"/>
<evidence type="ECO:0000256" key="4">
    <source>
        <dbReference type="ARBA" id="ARBA00022475"/>
    </source>
</evidence>
<feature type="transmembrane region" description="Helical" evidence="13">
    <location>
        <begin position="12"/>
        <end position="30"/>
    </location>
</feature>
<dbReference type="PANTHER" id="PTHR30529">
    <property type="entry name" value="CYTOCHROME B561"/>
    <property type="match status" value="1"/>
</dbReference>
<evidence type="ECO:0000256" key="1">
    <source>
        <dbReference type="ARBA" id="ARBA00001970"/>
    </source>
</evidence>
<evidence type="ECO:0000256" key="5">
    <source>
        <dbReference type="ARBA" id="ARBA00022617"/>
    </source>
</evidence>
<keyword evidence="6 13" id="KW-0812">Transmembrane</keyword>
<dbReference type="InterPro" id="IPR011577">
    <property type="entry name" value="Cyt_b561_bac/Ni-Hgenase"/>
</dbReference>
<dbReference type="AlphaFoldDB" id="A0A6F8VC09"/>
<dbReference type="Pfam" id="PF01292">
    <property type="entry name" value="Ni_hydr_CYTB"/>
    <property type="match status" value="1"/>
</dbReference>
<dbReference type="InterPro" id="IPR016174">
    <property type="entry name" value="Di-haem_cyt_TM"/>
</dbReference>
<comment type="subcellular location">
    <subcellularLocation>
        <location evidence="2">Cell membrane</location>
        <topology evidence="2">Multi-pass membrane protein</topology>
    </subcellularLocation>
</comment>
<feature type="transmembrane region" description="Helical" evidence="13">
    <location>
        <begin position="143"/>
        <end position="160"/>
    </location>
</feature>
<dbReference type="InterPro" id="IPR052168">
    <property type="entry name" value="Cytochrome_b561_oxidase"/>
</dbReference>
<dbReference type="RefSeq" id="WP_173062322.1">
    <property type="nucleotide sequence ID" value="NZ_AP022853.1"/>
</dbReference>
<evidence type="ECO:0000313" key="15">
    <source>
        <dbReference type="EMBL" id="BCB26502.1"/>
    </source>
</evidence>
<evidence type="ECO:0000256" key="3">
    <source>
        <dbReference type="ARBA" id="ARBA00022448"/>
    </source>
</evidence>
<comment type="similarity">
    <text evidence="12">Belongs to the cytochrome b561 family.</text>
</comment>
<keyword evidence="8" id="KW-0249">Electron transport</keyword>
<keyword evidence="7" id="KW-0479">Metal-binding</keyword>
<organism evidence="15 16">
    <name type="scientific">Sulfurimicrobium lacus</name>
    <dbReference type="NCBI Taxonomy" id="2715678"/>
    <lineage>
        <taxon>Bacteria</taxon>
        <taxon>Pseudomonadati</taxon>
        <taxon>Pseudomonadota</taxon>
        <taxon>Betaproteobacteria</taxon>
        <taxon>Nitrosomonadales</taxon>
        <taxon>Sulfuricellaceae</taxon>
        <taxon>Sulfurimicrobium</taxon>
    </lineage>
</organism>
<gene>
    <name evidence="15" type="ORF">SKTS_13880</name>
</gene>
<dbReference type="PANTHER" id="PTHR30529:SF1">
    <property type="entry name" value="CYTOCHROME B561 HOMOLOG 2"/>
    <property type="match status" value="1"/>
</dbReference>
<protein>
    <submittedName>
        <fullName evidence="15">Cytochrome b</fullName>
    </submittedName>
</protein>
<feature type="transmembrane region" description="Helical" evidence="13">
    <location>
        <begin position="50"/>
        <end position="68"/>
    </location>
</feature>
<evidence type="ECO:0000256" key="8">
    <source>
        <dbReference type="ARBA" id="ARBA00022982"/>
    </source>
</evidence>
<keyword evidence="9 13" id="KW-1133">Transmembrane helix</keyword>
<evidence type="ECO:0000256" key="6">
    <source>
        <dbReference type="ARBA" id="ARBA00022692"/>
    </source>
</evidence>
<evidence type="ECO:0000256" key="9">
    <source>
        <dbReference type="ARBA" id="ARBA00022989"/>
    </source>
</evidence>
<keyword evidence="11 13" id="KW-0472">Membrane</keyword>
<reference evidence="16" key="1">
    <citation type="submission" date="2020-03" db="EMBL/GenBank/DDBJ databases">
        <title>Complete genome sequence of sulfur-oxidizing bacterium skT11.</title>
        <authorList>
            <person name="Kanda M."/>
            <person name="Kojima H."/>
            <person name="Fukui M."/>
        </authorList>
    </citation>
    <scope>NUCLEOTIDE SEQUENCE [LARGE SCALE GENOMIC DNA]</scope>
    <source>
        <strain evidence="16">skT11</strain>
    </source>
</reference>
<evidence type="ECO:0000256" key="11">
    <source>
        <dbReference type="ARBA" id="ARBA00023136"/>
    </source>
</evidence>
<dbReference type="GO" id="GO:0022904">
    <property type="term" value="P:respiratory electron transport chain"/>
    <property type="evidence" value="ECO:0007669"/>
    <property type="project" value="InterPro"/>
</dbReference>
<feature type="domain" description="Cytochrome b561 bacterial/Ni-hydrogenase" evidence="14">
    <location>
        <begin position="6"/>
        <end position="176"/>
    </location>
</feature>
<evidence type="ECO:0000259" key="14">
    <source>
        <dbReference type="Pfam" id="PF01292"/>
    </source>
</evidence>
<sequence length="184" mass="20743">MNQPARYTNTAIGLHWLIALIIFATFPLGLVMGDMETSPLKLKLFSYHKWIGVTIFLLAVGRLAWRAGHTPPPLPDTMPPWQRRAANGLHHMLYLLLFAIPLSGWLMSSAEGFQTVYFGVLPLPDLIGKNKLLGDVLSDVHETLNYIMLALVVLHIGAALKHHFIDRDDILARMLPFLNKEKQE</sequence>
<keyword evidence="5" id="KW-0349">Heme</keyword>
<name>A0A6F8VC09_9PROT</name>
<dbReference type="SUPFAM" id="SSF81342">
    <property type="entry name" value="Transmembrane di-heme cytochromes"/>
    <property type="match status" value="1"/>
</dbReference>
<dbReference type="GO" id="GO:0009055">
    <property type="term" value="F:electron transfer activity"/>
    <property type="evidence" value="ECO:0007669"/>
    <property type="project" value="InterPro"/>
</dbReference>
<evidence type="ECO:0000256" key="7">
    <source>
        <dbReference type="ARBA" id="ARBA00022723"/>
    </source>
</evidence>
<dbReference type="GO" id="GO:0020037">
    <property type="term" value="F:heme binding"/>
    <property type="evidence" value="ECO:0007669"/>
    <property type="project" value="TreeGrafter"/>
</dbReference>
<evidence type="ECO:0000256" key="2">
    <source>
        <dbReference type="ARBA" id="ARBA00004651"/>
    </source>
</evidence>
<accession>A0A6F8VC09</accession>
<evidence type="ECO:0000256" key="10">
    <source>
        <dbReference type="ARBA" id="ARBA00023004"/>
    </source>
</evidence>
<keyword evidence="3" id="KW-0813">Transport</keyword>
<evidence type="ECO:0000256" key="13">
    <source>
        <dbReference type="SAM" id="Phobius"/>
    </source>
</evidence>
<comment type="cofactor">
    <cofactor evidence="1">
        <name>heme b</name>
        <dbReference type="ChEBI" id="CHEBI:60344"/>
    </cofactor>
</comment>